<dbReference type="AlphaFoldDB" id="A0A0C2W418"/>
<sequence length="577" mass="64971">MSITKLDEFPIVIILEICVYLDLRSLVALADISRNLRSTSHSYKSYWLPSAFQSGLLLPLPSRPWVTFSPPELSIAIRRALFRENNLSRDRPVLYSHTMISWPYFGLKLSAEGAEIPLGSDLAEQYPQDVCPGALFHDNGEWLFMISNNFVLRVLNMRTGILVLEERLSDADEATMSQFSGSWTLDSINDSEARYFTTTPYPTGQRNIDSKEKITFRALLQTFHIIFDKKSVSASITPLGSIPLSILPRRFDIAGDYAVIVEDIETSESDWSGAGPLHVLDWRTGQRACLPPLLDSISHCCCPEYFMSLGITTDNSAELQLVSLPPSKVAENTHSHNHDSYSVEDSLFTLAFSIPLRADSDKSPLDLSHEYTTIQHQYSGRTLGVIRVWIRDDFFSGSYSVFIVPVDLGGSAREWYAPARPIEHKRFAERSTIESILAPGTCGRRFFWWGEEVGSRRSQFLDTGHTGAHTQFKIFSSDIDDSLPLPAHMGEPEPETNDAQLRPYINDFGVYEEPVYFIKKYEAAMSYPTRQMECPVAIPFLNGKGPSIESLVTDEWSGTVMLVLNSGDLIILRYGHF</sequence>
<feature type="domain" description="F-box" evidence="1">
    <location>
        <begin position="3"/>
        <end position="50"/>
    </location>
</feature>
<proteinExistence type="predicted"/>
<dbReference type="Proteomes" id="UP000054097">
    <property type="component" value="Unassembled WGS sequence"/>
</dbReference>
<evidence type="ECO:0000313" key="3">
    <source>
        <dbReference type="Proteomes" id="UP000054097"/>
    </source>
</evidence>
<dbReference type="PROSITE" id="PS50181">
    <property type="entry name" value="FBOX"/>
    <property type="match status" value="1"/>
</dbReference>
<reference evidence="3" key="2">
    <citation type="submission" date="2015-01" db="EMBL/GenBank/DDBJ databases">
        <title>Evolutionary Origins and Diversification of the Mycorrhizal Mutualists.</title>
        <authorList>
            <consortium name="DOE Joint Genome Institute"/>
            <consortium name="Mycorrhizal Genomics Consortium"/>
            <person name="Kohler A."/>
            <person name="Kuo A."/>
            <person name="Nagy L.G."/>
            <person name="Floudas D."/>
            <person name="Copeland A."/>
            <person name="Barry K.W."/>
            <person name="Cichocki N."/>
            <person name="Veneault-Fourrey C."/>
            <person name="LaButti K."/>
            <person name="Lindquist E.A."/>
            <person name="Lipzen A."/>
            <person name="Lundell T."/>
            <person name="Morin E."/>
            <person name="Murat C."/>
            <person name="Riley R."/>
            <person name="Ohm R."/>
            <person name="Sun H."/>
            <person name="Tunlid A."/>
            <person name="Henrissat B."/>
            <person name="Grigoriev I.V."/>
            <person name="Hibbett D.S."/>
            <person name="Martin F."/>
        </authorList>
    </citation>
    <scope>NUCLEOTIDE SEQUENCE [LARGE SCALE GENOMIC DNA]</scope>
    <source>
        <strain evidence="3">MAFF 305830</strain>
    </source>
</reference>
<gene>
    <name evidence="2" type="ORF">M408DRAFT_29764</name>
</gene>
<protein>
    <recommendedName>
        <fullName evidence="1">F-box domain-containing protein</fullName>
    </recommendedName>
</protein>
<dbReference type="InterPro" id="IPR001810">
    <property type="entry name" value="F-box_dom"/>
</dbReference>
<accession>A0A0C2W418</accession>
<organism evidence="2 3">
    <name type="scientific">Serendipita vermifera MAFF 305830</name>
    <dbReference type="NCBI Taxonomy" id="933852"/>
    <lineage>
        <taxon>Eukaryota</taxon>
        <taxon>Fungi</taxon>
        <taxon>Dikarya</taxon>
        <taxon>Basidiomycota</taxon>
        <taxon>Agaricomycotina</taxon>
        <taxon>Agaricomycetes</taxon>
        <taxon>Sebacinales</taxon>
        <taxon>Serendipitaceae</taxon>
        <taxon>Serendipita</taxon>
    </lineage>
</organism>
<evidence type="ECO:0000259" key="1">
    <source>
        <dbReference type="PROSITE" id="PS50181"/>
    </source>
</evidence>
<dbReference type="EMBL" id="KN824390">
    <property type="protein sequence ID" value="KIM21203.1"/>
    <property type="molecule type" value="Genomic_DNA"/>
</dbReference>
<reference evidence="2 3" key="1">
    <citation type="submission" date="2014-04" db="EMBL/GenBank/DDBJ databases">
        <authorList>
            <consortium name="DOE Joint Genome Institute"/>
            <person name="Kuo A."/>
            <person name="Zuccaro A."/>
            <person name="Kohler A."/>
            <person name="Nagy L.G."/>
            <person name="Floudas D."/>
            <person name="Copeland A."/>
            <person name="Barry K.W."/>
            <person name="Cichocki N."/>
            <person name="Veneault-Fourrey C."/>
            <person name="LaButti K."/>
            <person name="Lindquist E.A."/>
            <person name="Lipzen A."/>
            <person name="Lundell T."/>
            <person name="Morin E."/>
            <person name="Murat C."/>
            <person name="Sun H."/>
            <person name="Tunlid A."/>
            <person name="Henrissat B."/>
            <person name="Grigoriev I.V."/>
            <person name="Hibbett D.S."/>
            <person name="Martin F."/>
            <person name="Nordberg H.P."/>
            <person name="Cantor M.N."/>
            <person name="Hua S.X."/>
        </authorList>
    </citation>
    <scope>NUCLEOTIDE SEQUENCE [LARGE SCALE GENOMIC DNA]</scope>
    <source>
        <strain evidence="2 3">MAFF 305830</strain>
    </source>
</reference>
<name>A0A0C2W418_SERVB</name>
<dbReference type="SUPFAM" id="SSF81383">
    <property type="entry name" value="F-box domain"/>
    <property type="match status" value="1"/>
</dbReference>
<keyword evidence="3" id="KW-1185">Reference proteome</keyword>
<dbReference type="HOGENOM" id="CLU_484932_0_0_1"/>
<dbReference type="InterPro" id="IPR036047">
    <property type="entry name" value="F-box-like_dom_sf"/>
</dbReference>
<evidence type="ECO:0000313" key="2">
    <source>
        <dbReference type="EMBL" id="KIM21203.1"/>
    </source>
</evidence>